<comment type="caution">
    <text evidence="1">The sequence shown here is derived from an EMBL/GenBank/DDBJ whole genome shotgun (WGS) entry which is preliminary data.</text>
</comment>
<gene>
    <name evidence="1" type="ORF">IWW38_006355</name>
</gene>
<feature type="non-terminal residue" evidence="1">
    <location>
        <position position="1"/>
    </location>
</feature>
<reference evidence="1" key="1">
    <citation type="submission" date="2022-07" db="EMBL/GenBank/DDBJ databases">
        <title>Phylogenomic reconstructions and comparative analyses of Kickxellomycotina fungi.</title>
        <authorList>
            <person name="Reynolds N.K."/>
            <person name="Stajich J.E."/>
            <person name="Barry K."/>
            <person name="Grigoriev I.V."/>
            <person name="Crous P."/>
            <person name="Smith M.E."/>
        </authorList>
    </citation>
    <scope>NUCLEOTIDE SEQUENCE</scope>
    <source>
        <strain evidence="1">CBS 190363</strain>
    </source>
</reference>
<sequence length="217" mass="23590">PVSLRKSFDLKAGRRSVNRGGGGGEEHVHDIFAQAGRRSHRGGKPNDGTVLAGDAACRFEGAVLVSKVAGLLHVTAHGHGGAFVPRHMLNFTHRIDELSFGPLYPSLVNPLDDTVHMAKDQVAAFRYFISVVPTLYIDAGGRRLPTNQYAVNEYYSPKKVTDGKPPGVFLEYNFESIAVTVQEHRRSLVVGLIRVCAAVSGFFVTIGLLHRLIASVF</sequence>
<organism evidence="1 2">
    <name type="scientific">Coemansia aciculifera</name>
    <dbReference type="NCBI Taxonomy" id="417176"/>
    <lineage>
        <taxon>Eukaryota</taxon>
        <taxon>Fungi</taxon>
        <taxon>Fungi incertae sedis</taxon>
        <taxon>Zoopagomycota</taxon>
        <taxon>Kickxellomycotina</taxon>
        <taxon>Kickxellomycetes</taxon>
        <taxon>Kickxellales</taxon>
        <taxon>Kickxellaceae</taxon>
        <taxon>Coemansia</taxon>
    </lineage>
</organism>
<accession>A0ACC1LSZ0</accession>
<protein>
    <submittedName>
        <fullName evidence="1">Uncharacterized protein</fullName>
    </submittedName>
</protein>
<keyword evidence="2" id="KW-1185">Reference proteome</keyword>
<evidence type="ECO:0000313" key="1">
    <source>
        <dbReference type="EMBL" id="KAJ2878298.1"/>
    </source>
</evidence>
<proteinExistence type="predicted"/>
<dbReference type="EMBL" id="JANBVB010003578">
    <property type="protein sequence ID" value="KAJ2878298.1"/>
    <property type="molecule type" value="Genomic_DNA"/>
</dbReference>
<dbReference type="Proteomes" id="UP001139981">
    <property type="component" value="Unassembled WGS sequence"/>
</dbReference>
<name>A0ACC1LSZ0_9FUNG</name>
<evidence type="ECO:0000313" key="2">
    <source>
        <dbReference type="Proteomes" id="UP001139981"/>
    </source>
</evidence>